<evidence type="ECO:0008006" key="3">
    <source>
        <dbReference type="Google" id="ProtNLM"/>
    </source>
</evidence>
<dbReference type="InParanoid" id="A0A1V8SKN3"/>
<dbReference type="Gene3D" id="3.30.530.20">
    <property type="match status" value="1"/>
</dbReference>
<dbReference type="InterPro" id="IPR023393">
    <property type="entry name" value="START-like_dom_sf"/>
</dbReference>
<dbReference type="EMBL" id="NAJO01000040">
    <property type="protein sequence ID" value="OQN99431.1"/>
    <property type="molecule type" value="Genomic_DNA"/>
</dbReference>
<proteinExistence type="predicted"/>
<dbReference type="SUPFAM" id="SSF55961">
    <property type="entry name" value="Bet v1-like"/>
    <property type="match status" value="1"/>
</dbReference>
<dbReference type="STRING" id="1507870.A0A1V8SKN3"/>
<evidence type="ECO:0000313" key="1">
    <source>
        <dbReference type="EMBL" id="OQN99431.1"/>
    </source>
</evidence>
<accession>A0A1V8SKN3</accession>
<protein>
    <recommendedName>
        <fullName evidence="3">DUF1857-domain-containing protein</fullName>
    </recommendedName>
</protein>
<comment type="caution">
    <text evidence="1">The sequence shown here is derived from an EMBL/GenBank/DDBJ whole genome shotgun (WGS) entry which is preliminary data.</text>
</comment>
<dbReference type="InterPro" id="IPR015075">
    <property type="entry name" value="AtaL"/>
</dbReference>
<keyword evidence="2" id="KW-1185">Reference proteome</keyword>
<sequence length="163" mass="18514">MVLIKVSRTALINPEGAEPELTVDQMWQGMVIKARKPQEFVKLMEGCEVTRENEHGLTRIVTFKNGWGPPGGKAEEEIAFHAPMRVDFAMQQTGERISNIISTDCDDPSKLYMTFTIEWPHPDLKEGSDEAKEKWQQVHDMTKQIIQSTNETVRQMVKDGVVA</sequence>
<evidence type="ECO:0000313" key="2">
    <source>
        <dbReference type="Proteomes" id="UP000192596"/>
    </source>
</evidence>
<name>A0A1V8SKN3_9PEZI</name>
<reference evidence="2" key="1">
    <citation type="submission" date="2017-03" db="EMBL/GenBank/DDBJ databases">
        <title>Genomes of endolithic fungi from Antarctica.</title>
        <authorList>
            <person name="Coleine C."/>
            <person name="Masonjones S."/>
            <person name="Stajich J.E."/>
        </authorList>
    </citation>
    <scope>NUCLEOTIDE SEQUENCE [LARGE SCALE GENOMIC DNA]</scope>
    <source>
        <strain evidence="2">CCFEE 5527</strain>
    </source>
</reference>
<dbReference type="OrthoDB" id="2320332at2759"/>
<dbReference type="Proteomes" id="UP000192596">
    <property type="component" value="Unassembled WGS sequence"/>
</dbReference>
<gene>
    <name evidence="1" type="ORF">B0A48_14408</name>
</gene>
<dbReference type="AlphaFoldDB" id="A0A1V8SKN3"/>
<dbReference type="Pfam" id="PF08982">
    <property type="entry name" value="AtaL"/>
    <property type="match status" value="1"/>
</dbReference>
<organism evidence="1 2">
    <name type="scientific">Cryoendolithus antarcticus</name>
    <dbReference type="NCBI Taxonomy" id="1507870"/>
    <lineage>
        <taxon>Eukaryota</taxon>
        <taxon>Fungi</taxon>
        <taxon>Dikarya</taxon>
        <taxon>Ascomycota</taxon>
        <taxon>Pezizomycotina</taxon>
        <taxon>Dothideomycetes</taxon>
        <taxon>Dothideomycetidae</taxon>
        <taxon>Cladosporiales</taxon>
        <taxon>Cladosporiaceae</taxon>
        <taxon>Cryoendolithus</taxon>
    </lineage>
</organism>